<feature type="transmembrane region" description="Helical" evidence="1">
    <location>
        <begin position="40"/>
        <end position="66"/>
    </location>
</feature>
<sequence length="73" mass="7701">MVAEFLAYPFLIGLIGTIILLAGVIFLVSTGFIKVESFGLTLPVVIIGIITLIGIAVLVIVGIVVLENLCLLF</sequence>
<comment type="caution">
    <text evidence="2">The sequence shown here is derived from an EMBL/GenBank/DDBJ whole genome shotgun (WGS) entry which is preliminary data.</text>
</comment>
<dbReference type="AlphaFoldDB" id="A0A0F9FYE4"/>
<feature type="transmembrane region" description="Helical" evidence="1">
    <location>
        <begin position="6"/>
        <end position="28"/>
    </location>
</feature>
<keyword evidence="1" id="KW-1133">Transmembrane helix</keyword>
<organism evidence="2">
    <name type="scientific">marine sediment metagenome</name>
    <dbReference type="NCBI Taxonomy" id="412755"/>
    <lineage>
        <taxon>unclassified sequences</taxon>
        <taxon>metagenomes</taxon>
        <taxon>ecological metagenomes</taxon>
    </lineage>
</organism>
<gene>
    <name evidence="2" type="ORF">LCGC14_2185880</name>
</gene>
<proteinExistence type="predicted"/>
<evidence type="ECO:0000313" key="2">
    <source>
        <dbReference type="EMBL" id="KKL62370.1"/>
    </source>
</evidence>
<keyword evidence="1" id="KW-0812">Transmembrane</keyword>
<accession>A0A0F9FYE4</accession>
<reference evidence="2" key="1">
    <citation type="journal article" date="2015" name="Nature">
        <title>Complex archaea that bridge the gap between prokaryotes and eukaryotes.</title>
        <authorList>
            <person name="Spang A."/>
            <person name="Saw J.H."/>
            <person name="Jorgensen S.L."/>
            <person name="Zaremba-Niedzwiedzka K."/>
            <person name="Martijn J."/>
            <person name="Lind A.E."/>
            <person name="van Eijk R."/>
            <person name="Schleper C."/>
            <person name="Guy L."/>
            <person name="Ettema T.J."/>
        </authorList>
    </citation>
    <scope>NUCLEOTIDE SEQUENCE</scope>
</reference>
<name>A0A0F9FYE4_9ZZZZ</name>
<evidence type="ECO:0000256" key="1">
    <source>
        <dbReference type="SAM" id="Phobius"/>
    </source>
</evidence>
<protein>
    <submittedName>
        <fullName evidence="2">Uncharacterized protein</fullName>
    </submittedName>
</protein>
<dbReference type="EMBL" id="LAZR01028512">
    <property type="protein sequence ID" value="KKL62370.1"/>
    <property type="molecule type" value="Genomic_DNA"/>
</dbReference>
<keyword evidence="1" id="KW-0472">Membrane</keyword>